<dbReference type="Proteomes" id="UP000273083">
    <property type="component" value="Unassembled WGS sequence"/>
</dbReference>
<evidence type="ECO:0000256" key="2">
    <source>
        <dbReference type="ARBA" id="ARBA00008914"/>
    </source>
</evidence>
<keyword evidence="5" id="KW-1133">Transmembrane helix</keyword>
<protein>
    <submittedName>
        <fullName evidence="10">Chemotaxis protein MotB</fullName>
    </submittedName>
</protein>
<gene>
    <name evidence="10" type="ORF">EDD66_102428</name>
</gene>
<evidence type="ECO:0000256" key="7">
    <source>
        <dbReference type="PROSITE-ProRule" id="PRU00473"/>
    </source>
</evidence>
<dbReference type="GO" id="GO:0005886">
    <property type="term" value="C:plasma membrane"/>
    <property type="evidence" value="ECO:0007669"/>
    <property type="project" value="UniProtKB-SubCell"/>
</dbReference>
<dbReference type="SUPFAM" id="SSF103088">
    <property type="entry name" value="OmpA-like"/>
    <property type="match status" value="1"/>
</dbReference>
<dbReference type="CDD" id="cd07185">
    <property type="entry name" value="OmpA_C-like"/>
    <property type="match status" value="1"/>
</dbReference>
<keyword evidence="3" id="KW-1003">Cell membrane</keyword>
<dbReference type="Pfam" id="PF00691">
    <property type="entry name" value="OmpA"/>
    <property type="match status" value="1"/>
</dbReference>
<evidence type="ECO:0000313" key="10">
    <source>
        <dbReference type="EMBL" id="ROR30773.1"/>
    </source>
</evidence>
<comment type="subcellular location">
    <subcellularLocation>
        <location evidence="1">Cell membrane</location>
        <topology evidence="1">Single-pass membrane protein</topology>
    </subcellularLocation>
</comment>
<dbReference type="OrthoDB" id="9815217at2"/>
<keyword evidence="6 7" id="KW-0472">Membrane</keyword>
<dbReference type="EMBL" id="RJVG01000002">
    <property type="protein sequence ID" value="ROR30773.1"/>
    <property type="molecule type" value="Genomic_DNA"/>
</dbReference>
<dbReference type="RefSeq" id="WP_123608453.1">
    <property type="nucleotide sequence ID" value="NZ_RJVG01000002.1"/>
</dbReference>
<dbReference type="InterPro" id="IPR006665">
    <property type="entry name" value="OmpA-like"/>
</dbReference>
<evidence type="ECO:0000259" key="9">
    <source>
        <dbReference type="PROSITE" id="PS51123"/>
    </source>
</evidence>
<evidence type="ECO:0000256" key="3">
    <source>
        <dbReference type="ARBA" id="ARBA00022475"/>
    </source>
</evidence>
<feature type="domain" description="OmpA-like" evidence="9">
    <location>
        <begin position="143"/>
        <end position="265"/>
    </location>
</feature>
<keyword evidence="4" id="KW-0812">Transmembrane</keyword>
<evidence type="ECO:0000256" key="1">
    <source>
        <dbReference type="ARBA" id="ARBA00004162"/>
    </source>
</evidence>
<reference evidence="10 11" key="1">
    <citation type="submission" date="2018-11" db="EMBL/GenBank/DDBJ databases">
        <title>Genomic Encyclopedia of Type Strains, Phase IV (KMG-IV): sequencing the most valuable type-strain genomes for metagenomic binning, comparative biology and taxonomic classification.</title>
        <authorList>
            <person name="Goeker M."/>
        </authorList>
    </citation>
    <scope>NUCLEOTIDE SEQUENCE [LARGE SCALE GENOMIC DNA]</scope>
    <source>
        <strain evidence="10 11">DSM 26537</strain>
    </source>
</reference>
<dbReference type="PANTHER" id="PTHR30329">
    <property type="entry name" value="STATOR ELEMENT OF FLAGELLAR MOTOR COMPLEX"/>
    <property type="match status" value="1"/>
</dbReference>
<dbReference type="InterPro" id="IPR050330">
    <property type="entry name" value="Bact_OuterMem_StrucFunc"/>
</dbReference>
<dbReference type="Pfam" id="PF13677">
    <property type="entry name" value="MotB_plug"/>
    <property type="match status" value="1"/>
</dbReference>
<feature type="region of interest" description="Disordered" evidence="8">
    <location>
        <begin position="229"/>
        <end position="251"/>
    </location>
</feature>
<comment type="similarity">
    <text evidence="2">Belongs to the MotB family.</text>
</comment>
<accession>A0A3N1XVZ9</accession>
<comment type="caution">
    <text evidence="10">The sequence shown here is derived from an EMBL/GenBank/DDBJ whole genome shotgun (WGS) entry which is preliminary data.</text>
</comment>
<dbReference type="InterPro" id="IPR025713">
    <property type="entry name" value="MotB-like_N_dom"/>
</dbReference>
<organism evidence="10 11">
    <name type="scientific">Mobilisporobacter senegalensis</name>
    <dbReference type="NCBI Taxonomy" id="1329262"/>
    <lineage>
        <taxon>Bacteria</taxon>
        <taxon>Bacillati</taxon>
        <taxon>Bacillota</taxon>
        <taxon>Clostridia</taxon>
        <taxon>Lachnospirales</taxon>
        <taxon>Lachnospiraceae</taxon>
        <taxon>Mobilisporobacter</taxon>
    </lineage>
</organism>
<evidence type="ECO:0000256" key="5">
    <source>
        <dbReference type="ARBA" id="ARBA00022989"/>
    </source>
</evidence>
<evidence type="ECO:0000313" key="11">
    <source>
        <dbReference type="Proteomes" id="UP000273083"/>
    </source>
</evidence>
<name>A0A3N1XVZ9_9FIRM</name>
<dbReference type="InterPro" id="IPR036737">
    <property type="entry name" value="OmpA-like_sf"/>
</dbReference>
<proteinExistence type="inferred from homology"/>
<dbReference type="PROSITE" id="PS51123">
    <property type="entry name" value="OMPA_2"/>
    <property type="match status" value="1"/>
</dbReference>
<evidence type="ECO:0000256" key="6">
    <source>
        <dbReference type="ARBA" id="ARBA00023136"/>
    </source>
</evidence>
<dbReference type="Gene3D" id="3.30.1330.60">
    <property type="entry name" value="OmpA-like domain"/>
    <property type="match status" value="1"/>
</dbReference>
<evidence type="ECO:0000256" key="4">
    <source>
        <dbReference type="ARBA" id="ARBA00022692"/>
    </source>
</evidence>
<keyword evidence="11" id="KW-1185">Reference proteome</keyword>
<dbReference type="AlphaFoldDB" id="A0A3N1XVZ9"/>
<dbReference type="PANTHER" id="PTHR30329:SF21">
    <property type="entry name" value="LIPOPROTEIN YIAD-RELATED"/>
    <property type="match status" value="1"/>
</dbReference>
<evidence type="ECO:0000256" key="8">
    <source>
        <dbReference type="SAM" id="MobiDB-lite"/>
    </source>
</evidence>
<sequence>MARKKKQEEPGAGAPWLNTFADLMNLLLCFFVLLFASSTVDAEKYDQLVKSFSSTFSIFEKGGEGIGDGNLISNGTAQLNNLDEYYTNMGEASETNEEDETDPLSAYQEKLEEVARENYDNISKIADKKNLDDYIDIGIDENNQFIRISLSGAVLFDSGKVDIKKNAIPILSKVGDILKKYSDAQIVIEGHTDNIPISNANYKNNLWLSTARACTVYEYFINEKGLDPRKLESSGRSEFDPIASNKTEDGRAKNRRVEIKIYNEVKE</sequence>
<feature type="compositionally biased region" description="Basic and acidic residues" evidence="8">
    <location>
        <begin position="229"/>
        <end position="239"/>
    </location>
</feature>